<evidence type="ECO:0000313" key="3">
    <source>
        <dbReference type="Proteomes" id="UP001528920"/>
    </source>
</evidence>
<dbReference type="EMBL" id="JAKJSC010000007">
    <property type="protein sequence ID" value="MDE5420045.1"/>
    <property type="molecule type" value="Genomic_DNA"/>
</dbReference>
<reference evidence="2 3" key="1">
    <citation type="submission" date="2022-01" db="EMBL/GenBank/DDBJ databases">
        <title>Labilibaculum sp. nov, a marine bacterium isolated from Antarctica.</title>
        <authorList>
            <person name="Dai W."/>
        </authorList>
    </citation>
    <scope>NUCLEOTIDE SEQUENCE [LARGE SCALE GENOMIC DNA]</scope>
    <source>
        <strain evidence="2 3">DW002</strain>
    </source>
</reference>
<keyword evidence="1" id="KW-1133">Transmembrane helix</keyword>
<sequence>MDIIGILFILTVCAFLLYMLYTKIQSLQAIDRLIDEYYSDQEIEVVDISKLNTTEKLKYAVPLMPFFTFYTSGFSLFSKTDESYFRKVDTTDDSGSEQIRYLEITFTNNGVEYIEFDKYDF</sequence>
<organism evidence="2 3">
    <name type="scientific">Paralabilibaculum antarcticum</name>
    <dbReference type="NCBI Taxonomy" id="2912572"/>
    <lineage>
        <taxon>Bacteria</taxon>
        <taxon>Pseudomonadati</taxon>
        <taxon>Bacteroidota</taxon>
        <taxon>Bacteroidia</taxon>
        <taxon>Marinilabiliales</taxon>
        <taxon>Marinifilaceae</taxon>
        <taxon>Paralabilibaculum</taxon>
    </lineage>
</organism>
<keyword evidence="3" id="KW-1185">Reference proteome</keyword>
<name>A0ABT5VXQ6_9BACT</name>
<keyword evidence="1" id="KW-0472">Membrane</keyword>
<evidence type="ECO:0000313" key="2">
    <source>
        <dbReference type="EMBL" id="MDE5420045.1"/>
    </source>
</evidence>
<comment type="caution">
    <text evidence="2">The sequence shown here is derived from an EMBL/GenBank/DDBJ whole genome shotgun (WGS) entry which is preliminary data.</text>
</comment>
<accession>A0ABT5VXQ6</accession>
<evidence type="ECO:0000256" key="1">
    <source>
        <dbReference type="SAM" id="Phobius"/>
    </source>
</evidence>
<proteinExistence type="predicted"/>
<dbReference type="RefSeq" id="WP_275111376.1">
    <property type="nucleotide sequence ID" value="NZ_JAKJSC010000007.1"/>
</dbReference>
<protein>
    <submittedName>
        <fullName evidence="2">Uncharacterized protein</fullName>
    </submittedName>
</protein>
<gene>
    <name evidence="2" type="ORF">L3049_18805</name>
</gene>
<feature type="transmembrane region" description="Helical" evidence="1">
    <location>
        <begin position="6"/>
        <end position="24"/>
    </location>
</feature>
<keyword evidence="1" id="KW-0812">Transmembrane</keyword>
<dbReference type="Proteomes" id="UP001528920">
    <property type="component" value="Unassembled WGS sequence"/>
</dbReference>